<gene>
    <name evidence="2" type="ORF">K0U00_24610</name>
</gene>
<sequence>MNSKYLAGLSLAIMAAGFLVTLFLPENTFVFLLKGGFEAGLVGGIADWFAVTALFRHPFSIPIPHTALLLKNKSRIIQSLISAMENELLNKESIENKLSKLHVLRMASTQLTKLMSRKKARIQILDFLVQLIVRLPLEKAVPVIQSWLAAYLLKTDMKAVAESVITKVMNDGYDEKALDFVLGEAANW</sequence>
<evidence type="ECO:0000313" key="3">
    <source>
        <dbReference type="Proteomes" id="UP001519887"/>
    </source>
</evidence>
<dbReference type="Pfam" id="PF04286">
    <property type="entry name" value="DUF445"/>
    <property type="match status" value="1"/>
</dbReference>
<feature type="non-terminal residue" evidence="2">
    <location>
        <position position="188"/>
    </location>
</feature>
<feature type="transmembrane region" description="Helical" evidence="1">
    <location>
        <begin position="6"/>
        <end position="24"/>
    </location>
</feature>
<dbReference type="EMBL" id="JAHZIK010000789">
    <property type="protein sequence ID" value="MBW7457227.1"/>
    <property type="molecule type" value="Genomic_DNA"/>
</dbReference>
<keyword evidence="3" id="KW-1185">Reference proteome</keyword>
<evidence type="ECO:0000256" key="1">
    <source>
        <dbReference type="SAM" id="Phobius"/>
    </source>
</evidence>
<evidence type="ECO:0000313" key="2">
    <source>
        <dbReference type="EMBL" id="MBW7457227.1"/>
    </source>
</evidence>
<protein>
    <submittedName>
        <fullName evidence="2">DUF445 family protein</fullName>
    </submittedName>
</protein>
<dbReference type="PANTHER" id="PTHR38442:SF1">
    <property type="entry name" value="INNER MEMBRANE PROTEIN"/>
    <property type="match status" value="1"/>
</dbReference>
<name>A0ABS7C8M3_9BACL</name>
<dbReference type="InterPro" id="IPR007383">
    <property type="entry name" value="DUF445"/>
</dbReference>
<accession>A0ABS7C8M3</accession>
<reference evidence="2 3" key="1">
    <citation type="submission" date="2021-07" db="EMBL/GenBank/DDBJ databases">
        <title>Paenibacillus radiodurans sp. nov., isolated from the southeastern edge of Tengger Desert.</title>
        <authorList>
            <person name="Zhang G."/>
        </authorList>
    </citation>
    <scope>NUCLEOTIDE SEQUENCE [LARGE SCALE GENOMIC DNA]</scope>
    <source>
        <strain evidence="2 3">CCM 7311</strain>
    </source>
</reference>
<proteinExistence type="predicted"/>
<dbReference type="Proteomes" id="UP001519887">
    <property type="component" value="Unassembled WGS sequence"/>
</dbReference>
<comment type="caution">
    <text evidence="2">The sequence shown here is derived from an EMBL/GenBank/DDBJ whole genome shotgun (WGS) entry which is preliminary data.</text>
</comment>
<organism evidence="2 3">
    <name type="scientific">Paenibacillus sepulcri</name>
    <dbReference type="NCBI Taxonomy" id="359917"/>
    <lineage>
        <taxon>Bacteria</taxon>
        <taxon>Bacillati</taxon>
        <taxon>Bacillota</taxon>
        <taxon>Bacilli</taxon>
        <taxon>Bacillales</taxon>
        <taxon>Paenibacillaceae</taxon>
        <taxon>Paenibacillus</taxon>
    </lineage>
</organism>
<keyword evidence="1" id="KW-0472">Membrane</keyword>
<keyword evidence="1" id="KW-0812">Transmembrane</keyword>
<keyword evidence="1" id="KW-1133">Transmembrane helix</keyword>
<dbReference type="PANTHER" id="PTHR38442">
    <property type="entry name" value="INNER MEMBRANE PROTEIN-RELATED"/>
    <property type="match status" value="1"/>
</dbReference>